<organism evidence="1">
    <name type="scientific">Sesamum angustifolium</name>
    <dbReference type="NCBI Taxonomy" id="2727405"/>
    <lineage>
        <taxon>Eukaryota</taxon>
        <taxon>Viridiplantae</taxon>
        <taxon>Streptophyta</taxon>
        <taxon>Embryophyta</taxon>
        <taxon>Tracheophyta</taxon>
        <taxon>Spermatophyta</taxon>
        <taxon>Magnoliopsida</taxon>
        <taxon>eudicotyledons</taxon>
        <taxon>Gunneridae</taxon>
        <taxon>Pentapetalae</taxon>
        <taxon>asterids</taxon>
        <taxon>lamiids</taxon>
        <taxon>Lamiales</taxon>
        <taxon>Pedaliaceae</taxon>
        <taxon>Sesamum</taxon>
    </lineage>
</organism>
<reference evidence="1" key="2">
    <citation type="journal article" date="2024" name="Plant">
        <title>Genomic evolution and insights into agronomic trait innovations of Sesamum species.</title>
        <authorList>
            <person name="Miao H."/>
            <person name="Wang L."/>
            <person name="Qu L."/>
            <person name="Liu H."/>
            <person name="Sun Y."/>
            <person name="Le M."/>
            <person name="Wang Q."/>
            <person name="Wei S."/>
            <person name="Zheng Y."/>
            <person name="Lin W."/>
            <person name="Duan Y."/>
            <person name="Cao H."/>
            <person name="Xiong S."/>
            <person name="Wang X."/>
            <person name="Wei L."/>
            <person name="Li C."/>
            <person name="Ma Q."/>
            <person name="Ju M."/>
            <person name="Zhao R."/>
            <person name="Li G."/>
            <person name="Mu C."/>
            <person name="Tian Q."/>
            <person name="Mei H."/>
            <person name="Zhang T."/>
            <person name="Gao T."/>
            <person name="Zhang H."/>
        </authorList>
    </citation>
    <scope>NUCLEOTIDE SEQUENCE</scope>
    <source>
        <strain evidence="1">G01</strain>
    </source>
</reference>
<accession>A0AAW2RK51</accession>
<reference evidence="1" key="1">
    <citation type="submission" date="2020-06" db="EMBL/GenBank/DDBJ databases">
        <authorList>
            <person name="Li T."/>
            <person name="Hu X."/>
            <person name="Zhang T."/>
            <person name="Song X."/>
            <person name="Zhang H."/>
            <person name="Dai N."/>
            <person name="Sheng W."/>
            <person name="Hou X."/>
            <person name="Wei L."/>
        </authorList>
    </citation>
    <scope>NUCLEOTIDE SEQUENCE</scope>
    <source>
        <strain evidence="1">G01</strain>
        <tissue evidence="1">Leaf</tissue>
    </source>
</reference>
<dbReference type="AlphaFoldDB" id="A0AAW2RK51"/>
<gene>
    <name evidence="1" type="ORF">Sangu_0087100</name>
</gene>
<evidence type="ECO:0000313" key="1">
    <source>
        <dbReference type="EMBL" id="KAL0380228.1"/>
    </source>
</evidence>
<protein>
    <submittedName>
        <fullName evidence="1">Uncharacterized protein</fullName>
    </submittedName>
</protein>
<proteinExistence type="predicted"/>
<name>A0AAW2RK51_9LAMI</name>
<sequence>MASKKSQENQRAGAEIVYGAQECYAHSLKLLGELGFPRGVLLLRTSREWD</sequence>
<dbReference type="EMBL" id="JACGWK010000001">
    <property type="protein sequence ID" value="KAL0380228.1"/>
    <property type="molecule type" value="Genomic_DNA"/>
</dbReference>
<comment type="caution">
    <text evidence="1">The sequence shown here is derived from an EMBL/GenBank/DDBJ whole genome shotgun (WGS) entry which is preliminary data.</text>
</comment>